<feature type="transmembrane region" description="Helical" evidence="7">
    <location>
        <begin position="141"/>
        <end position="157"/>
    </location>
</feature>
<feature type="transmembrane region" description="Helical" evidence="7">
    <location>
        <begin position="163"/>
        <end position="181"/>
    </location>
</feature>
<dbReference type="PANTHER" id="PTHR43663">
    <property type="entry name" value="CHROMATE TRANSPORT PROTEIN-RELATED"/>
    <property type="match status" value="1"/>
</dbReference>
<keyword evidence="4 7" id="KW-0812">Transmembrane</keyword>
<organism evidence="8 9">
    <name type="scientific">Sebaldella termitidis (strain ATCC 33386 / NCTC 11300)</name>
    <dbReference type="NCBI Taxonomy" id="526218"/>
    <lineage>
        <taxon>Bacteria</taxon>
        <taxon>Fusobacteriati</taxon>
        <taxon>Fusobacteriota</taxon>
        <taxon>Fusobacteriia</taxon>
        <taxon>Fusobacteriales</taxon>
        <taxon>Leptotrichiaceae</taxon>
        <taxon>Sebaldella</taxon>
    </lineage>
</organism>
<protein>
    <submittedName>
        <fullName evidence="8">Chromate transporter</fullName>
    </submittedName>
</protein>
<dbReference type="GO" id="GO:0005886">
    <property type="term" value="C:plasma membrane"/>
    <property type="evidence" value="ECO:0007669"/>
    <property type="project" value="UniProtKB-SubCell"/>
</dbReference>
<feature type="transmembrane region" description="Helical" evidence="7">
    <location>
        <begin position="114"/>
        <end position="134"/>
    </location>
</feature>
<dbReference type="eggNOG" id="COG2059">
    <property type="taxonomic scope" value="Bacteria"/>
</dbReference>
<gene>
    <name evidence="8" type="ordered locus">Sterm_2143</name>
</gene>
<keyword evidence="3" id="KW-1003">Cell membrane</keyword>
<dbReference type="KEGG" id="str:Sterm_2143"/>
<evidence type="ECO:0000256" key="5">
    <source>
        <dbReference type="ARBA" id="ARBA00022989"/>
    </source>
</evidence>
<keyword evidence="5 7" id="KW-1133">Transmembrane helix</keyword>
<feature type="transmembrane region" description="Helical" evidence="7">
    <location>
        <begin position="7"/>
        <end position="29"/>
    </location>
</feature>
<dbReference type="InterPro" id="IPR003370">
    <property type="entry name" value="Chromate_transpt"/>
</dbReference>
<comment type="similarity">
    <text evidence="2">Belongs to the chromate ion transporter (CHR) (TC 2.A.51) family.</text>
</comment>
<proteinExistence type="inferred from homology"/>
<keyword evidence="9" id="KW-1185">Reference proteome</keyword>
<evidence type="ECO:0000256" key="7">
    <source>
        <dbReference type="SAM" id="Phobius"/>
    </source>
</evidence>
<dbReference type="HOGENOM" id="CLU_018106_1_0_0"/>
<feature type="transmembrane region" description="Helical" evidence="7">
    <location>
        <begin position="49"/>
        <end position="71"/>
    </location>
</feature>
<evidence type="ECO:0000313" key="8">
    <source>
        <dbReference type="EMBL" id="ACZ08997.1"/>
    </source>
</evidence>
<dbReference type="GO" id="GO:0015109">
    <property type="term" value="F:chromate transmembrane transporter activity"/>
    <property type="evidence" value="ECO:0007669"/>
    <property type="project" value="InterPro"/>
</dbReference>
<comment type="subcellular location">
    <subcellularLocation>
        <location evidence="1">Cell membrane</location>
        <topology evidence="1">Multi-pass membrane protein</topology>
    </subcellularLocation>
</comment>
<accession>D1AK81</accession>
<feature type="transmembrane region" description="Helical" evidence="7">
    <location>
        <begin position="78"/>
        <end position="102"/>
    </location>
</feature>
<dbReference type="Proteomes" id="UP000000845">
    <property type="component" value="Chromosome"/>
</dbReference>
<keyword evidence="6 7" id="KW-0472">Membrane</keyword>
<dbReference type="RefSeq" id="WP_012861591.1">
    <property type="nucleotide sequence ID" value="NC_013517.1"/>
</dbReference>
<dbReference type="PANTHER" id="PTHR43663:SF2">
    <property type="entry name" value="CHROMATE TRANSPORT PROTEIN-RELATED"/>
    <property type="match status" value="1"/>
</dbReference>
<evidence type="ECO:0000256" key="6">
    <source>
        <dbReference type="ARBA" id="ARBA00023136"/>
    </source>
</evidence>
<evidence type="ECO:0000256" key="2">
    <source>
        <dbReference type="ARBA" id="ARBA00005262"/>
    </source>
</evidence>
<dbReference type="Pfam" id="PF02417">
    <property type="entry name" value="Chromate_transp"/>
    <property type="match status" value="1"/>
</dbReference>
<evidence type="ECO:0000313" key="9">
    <source>
        <dbReference type="Proteomes" id="UP000000845"/>
    </source>
</evidence>
<name>D1AK81_SEBTE</name>
<dbReference type="AlphaFoldDB" id="D1AK81"/>
<evidence type="ECO:0000256" key="1">
    <source>
        <dbReference type="ARBA" id="ARBA00004651"/>
    </source>
</evidence>
<reference evidence="8 9" key="2">
    <citation type="journal article" date="2010" name="Stand. Genomic Sci.">
        <title>Complete genome sequence of Sebaldella termitidis type strain (NCTC 11300).</title>
        <authorList>
            <person name="Harmon-Smith M."/>
            <person name="Celia L."/>
            <person name="Chertkov O."/>
            <person name="Lapidus A."/>
            <person name="Copeland A."/>
            <person name="Glavina Del Rio T."/>
            <person name="Nolan M."/>
            <person name="Lucas S."/>
            <person name="Tice H."/>
            <person name="Cheng J.F."/>
            <person name="Han C."/>
            <person name="Detter J.C."/>
            <person name="Bruce D."/>
            <person name="Goodwin L."/>
            <person name="Pitluck S."/>
            <person name="Pati A."/>
            <person name="Liolios K."/>
            <person name="Ivanova N."/>
            <person name="Mavromatis K."/>
            <person name="Mikhailova N."/>
            <person name="Chen A."/>
            <person name="Palaniappan K."/>
            <person name="Land M."/>
            <person name="Hauser L."/>
            <person name="Chang Y.J."/>
            <person name="Jeffries C.D."/>
            <person name="Brettin T."/>
            <person name="Goker M."/>
            <person name="Beck B."/>
            <person name="Bristow J."/>
            <person name="Eisen J.A."/>
            <person name="Markowitz V."/>
            <person name="Hugenholtz P."/>
            <person name="Kyrpides N.C."/>
            <person name="Klenk H.P."/>
            <person name="Chen F."/>
        </authorList>
    </citation>
    <scope>NUCLEOTIDE SEQUENCE [LARGE SCALE GENOMIC DNA]</scope>
    <source>
        <strain evidence="9">ATCC 33386 / NCTC 11300</strain>
    </source>
</reference>
<dbReference type="EMBL" id="CP001739">
    <property type="protein sequence ID" value="ACZ08997.1"/>
    <property type="molecule type" value="Genomic_DNA"/>
</dbReference>
<dbReference type="STRING" id="526218.Sterm_2143"/>
<evidence type="ECO:0000256" key="3">
    <source>
        <dbReference type="ARBA" id="ARBA00022475"/>
    </source>
</evidence>
<evidence type="ECO:0000256" key="4">
    <source>
        <dbReference type="ARBA" id="ARBA00022692"/>
    </source>
</evidence>
<reference evidence="9" key="1">
    <citation type="submission" date="2009-09" db="EMBL/GenBank/DDBJ databases">
        <title>The complete chromosome of Sebaldella termitidis ATCC 33386.</title>
        <authorList>
            <consortium name="US DOE Joint Genome Institute (JGI-PGF)"/>
            <person name="Lucas S."/>
            <person name="Copeland A."/>
            <person name="Lapidus A."/>
            <person name="Glavina del Rio T."/>
            <person name="Dalin E."/>
            <person name="Tice H."/>
            <person name="Bruce D."/>
            <person name="Goodwin L."/>
            <person name="Pitluck S."/>
            <person name="Kyrpides N."/>
            <person name="Mavromatis K."/>
            <person name="Ivanova N."/>
            <person name="Mikhailova N."/>
            <person name="Sims D."/>
            <person name="Meincke L."/>
            <person name="Brettin T."/>
            <person name="Detter J.C."/>
            <person name="Han C."/>
            <person name="Larimer F."/>
            <person name="Land M."/>
            <person name="Hauser L."/>
            <person name="Markowitz V."/>
            <person name="Cheng J.F."/>
            <person name="Hugenholtz P."/>
            <person name="Woyke T."/>
            <person name="Wu D."/>
            <person name="Eisen J.A."/>
        </authorList>
    </citation>
    <scope>NUCLEOTIDE SEQUENCE [LARGE SCALE GENOMIC DNA]</scope>
    <source>
        <strain evidence="9">ATCC 33386 / NCTC 11300</strain>
    </source>
</reference>
<dbReference type="InterPro" id="IPR052518">
    <property type="entry name" value="CHR_Transporter"/>
</dbReference>
<sequence>MKKNVNLWSLFLIFFKIGFFTFGGGYAMIPIFQREISTKRKWISPDEIIDLFTIAQSIPGAIAVNTSILIGYKLKKNIGAFVTTMGIVLPSYITITVIAYFFDSVEKNIYVQTALRGINAAVVALIVVACISAYKSGIKDKLGIILLAVSVITVKFLGLNPIYVILFGILLGIFIYFFFNSKMREKFDDKKVSDKEEHNE</sequence>